<dbReference type="Proteomes" id="UP000054988">
    <property type="component" value="Unassembled WGS sequence"/>
</dbReference>
<gene>
    <name evidence="1" type="ORF">WG66_9580</name>
</gene>
<comment type="caution">
    <text evidence="1">The sequence shown here is derived from an EMBL/GenBank/DDBJ whole genome shotgun (WGS) entry which is preliminary data.</text>
</comment>
<dbReference type="EMBL" id="LATX01001809">
    <property type="protein sequence ID" value="KTB37846.1"/>
    <property type="molecule type" value="Genomic_DNA"/>
</dbReference>
<dbReference type="AlphaFoldDB" id="A0A0W0FNP5"/>
<evidence type="ECO:0000313" key="2">
    <source>
        <dbReference type="Proteomes" id="UP000054988"/>
    </source>
</evidence>
<accession>A0A0W0FNP5</accession>
<reference evidence="1 2" key="1">
    <citation type="submission" date="2015-12" db="EMBL/GenBank/DDBJ databases">
        <title>Draft genome sequence of Moniliophthora roreri, the causal agent of frosty pod rot of cacao.</title>
        <authorList>
            <person name="Aime M.C."/>
            <person name="Diaz-Valderrama J.R."/>
            <person name="Kijpornyongpan T."/>
            <person name="Phillips-Mora W."/>
        </authorList>
    </citation>
    <scope>NUCLEOTIDE SEQUENCE [LARGE SCALE GENOMIC DNA]</scope>
    <source>
        <strain evidence="1 2">MCA 2952</strain>
    </source>
</reference>
<sequence>MTTTTTIATVVSRKMKKAVLSAQTTLKAIKRKLSDNNESDLELCSLAGYSNTSTDSDVGSDSDSDWYLEADSVYSHTLPTWGLQKCSFCGQGFKLPNNIVCCPDAKEGWELDDRNFYLHKSKCCKCFIGLCAEDTFTK</sequence>
<evidence type="ECO:0000313" key="1">
    <source>
        <dbReference type="EMBL" id="KTB37846.1"/>
    </source>
</evidence>
<organism evidence="1 2">
    <name type="scientific">Moniliophthora roreri</name>
    <name type="common">Frosty pod rot fungus</name>
    <name type="synonym">Monilia roreri</name>
    <dbReference type="NCBI Taxonomy" id="221103"/>
    <lineage>
        <taxon>Eukaryota</taxon>
        <taxon>Fungi</taxon>
        <taxon>Dikarya</taxon>
        <taxon>Basidiomycota</taxon>
        <taxon>Agaricomycotina</taxon>
        <taxon>Agaricomycetes</taxon>
        <taxon>Agaricomycetidae</taxon>
        <taxon>Agaricales</taxon>
        <taxon>Marasmiineae</taxon>
        <taxon>Marasmiaceae</taxon>
        <taxon>Moniliophthora</taxon>
    </lineage>
</organism>
<protein>
    <submittedName>
        <fullName evidence="1">Uncharacterized protein</fullName>
    </submittedName>
</protein>
<name>A0A0W0FNP5_MONRR</name>
<proteinExistence type="predicted"/>